<dbReference type="GO" id="GO:0015038">
    <property type="term" value="F:glutathione disulfide oxidoreductase activity"/>
    <property type="evidence" value="ECO:0007669"/>
    <property type="project" value="TreeGrafter"/>
</dbReference>
<protein>
    <recommendedName>
        <fullName evidence="3">Glutaredoxin domain-containing protein</fullName>
    </recommendedName>
</protein>
<dbReference type="PROSITE" id="PS00195">
    <property type="entry name" value="GLUTAREDOXIN_1"/>
    <property type="match status" value="1"/>
</dbReference>
<accession>A0A6V2DY60</accession>
<evidence type="ECO:0000313" key="5">
    <source>
        <dbReference type="EMBL" id="CAE4600831.1"/>
    </source>
</evidence>
<evidence type="ECO:0000313" key="4">
    <source>
        <dbReference type="EMBL" id="CAE4600828.1"/>
    </source>
</evidence>
<keyword evidence="1" id="KW-1015">Disulfide bond</keyword>
<dbReference type="PRINTS" id="PR00160">
    <property type="entry name" value="GLUTAREDOXIN"/>
</dbReference>
<keyword evidence="2" id="KW-0676">Redox-active center</keyword>
<dbReference type="PROSITE" id="PS51354">
    <property type="entry name" value="GLUTAREDOXIN_2"/>
    <property type="match status" value="1"/>
</dbReference>
<dbReference type="EMBL" id="HBNS01014362">
    <property type="protein sequence ID" value="CAE4600832.1"/>
    <property type="molecule type" value="Transcribed_RNA"/>
</dbReference>
<dbReference type="GO" id="GO:0034599">
    <property type="term" value="P:cellular response to oxidative stress"/>
    <property type="evidence" value="ECO:0007669"/>
    <property type="project" value="TreeGrafter"/>
</dbReference>
<dbReference type="GO" id="GO:0005737">
    <property type="term" value="C:cytoplasm"/>
    <property type="evidence" value="ECO:0007669"/>
    <property type="project" value="TreeGrafter"/>
</dbReference>
<organism evidence="5">
    <name type="scientific">Ditylum brightwellii</name>
    <dbReference type="NCBI Taxonomy" id="49249"/>
    <lineage>
        <taxon>Eukaryota</taxon>
        <taxon>Sar</taxon>
        <taxon>Stramenopiles</taxon>
        <taxon>Ochrophyta</taxon>
        <taxon>Bacillariophyta</taxon>
        <taxon>Mediophyceae</taxon>
        <taxon>Lithodesmiophycidae</taxon>
        <taxon>Lithodesmiales</taxon>
        <taxon>Lithodesmiaceae</taxon>
        <taxon>Ditylum</taxon>
    </lineage>
</organism>
<evidence type="ECO:0000256" key="2">
    <source>
        <dbReference type="ARBA" id="ARBA00023284"/>
    </source>
</evidence>
<dbReference type="AlphaFoldDB" id="A0A6V2DY60"/>
<feature type="domain" description="Glutaredoxin" evidence="3">
    <location>
        <begin position="120"/>
        <end position="187"/>
    </location>
</feature>
<sequence length="246" mass="27109">MLILFGLSQSINAWSVNKTLLNWFKNSDVVAELHAKHVASPEARHMMKDTPLVTASDESKREFASGPIGDMVSKAMAAEQELLGDWKVQKIVEAAAGDGRDFDEEASHAALLELVQNSKITLFSFVDCPWCLLAKDLLHKYYNGDDVTLQVIELEELGWRGKEVRAAIALSTGRTSMPACFVNGKSIGGFTDGFQRTLTDKEEESILNEDAFVPSSFRDLRHLGAGGLKAMHESGELQLLLLDKVQ</sequence>
<dbReference type="InterPro" id="IPR002109">
    <property type="entry name" value="Glutaredoxin"/>
</dbReference>
<dbReference type="InterPro" id="IPR036249">
    <property type="entry name" value="Thioredoxin-like_sf"/>
</dbReference>
<gene>
    <name evidence="4" type="ORF">DBRI00130_LOCUS11564</name>
    <name evidence="5" type="ORF">DBRI00130_LOCUS11565</name>
    <name evidence="6" type="ORF">DBRI00130_LOCUS11566</name>
</gene>
<evidence type="ECO:0000259" key="3">
    <source>
        <dbReference type="Pfam" id="PF00462"/>
    </source>
</evidence>
<dbReference type="InterPro" id="IPR011767">
    <property type="entry name" value="GLR_AS"/>
</dbReference>
<proteinExistence type="predicted"/>
<dbReference type="EMBL" id="HBNS01014359">
    <property type="protein sequence ID" value="CAE4600828.1"/>
    <property type="molecule type" value="Transcribed_RNA"/>
</dbReference>
<dbReference type="PANTHER" id="PTHR45694:SF18">
    <property type="entry name" value="GLUTAREDOXIN-1-RELATED"/>
    <property type="match status" value="1"/>
</dbReference>
<dbReference type="Gene3D" id="3.40.30.10">
    <property type="entry name" value="Glutaredoxin"/>
    <property type="match status" value="1"/>
</dbReference>
<evidence type="ECO:0000313" key="6">
    <source>
        <dbReference type="EMBL" id="CAE4600832.1"/>
    </source>
</evidence>
<dbReference type="InterPro" id="IPR014025">
    <property type="entry name" value="Glutaredoxin_subgr"/>
</dbReference>
<dbReference type="EMBL" id="HBNS01014360">
    <property type="protein sequence ID" value="CAE4600831.1"/>
    <property type="molecule type" value="Transcribed_RNA"/>
</dbReference>
<name>A0A6V2DY60_9STRA</name>
<dbReference type="SUPFAM" id="SSF52833">
    <property type="entry name" value="Thioredoxin-like"/>
    <property type="match status" value="1"/>
</dbReference>
<evidence type="ECO:0000256" key="1">
    <source>
        <dbReference type="ARBA" id="ARBA00023157"/>
    </source>
</evidence>
<dbReference type="PANTHER" id="PTHR45694">
    <property type="entry name" value="GLUTAREDOXIN 2"/>
    <property type="match status" value="1"/>
</dbReference>
<reference evidence="5" key="1">
    <citation type="submission" date="2021-01" db="EMBL/GenBank/DDBJ databases">
        <authorList>
            <person name="Corre E."/>
            <person name="Pelletier E."/>
            <person name="Niang G."/>
            <person name="Scheremetjew M."/>
            <person name="Finn R."/>
            <person name="Kale V."/>
            <person name="Holt S."/>
            <person name="Cochrane G."/>
            <person name="Meng A."/>
            <person name="Brown T."/>
            <person name="Cohen L."/>
        </authorList>
    </citation>
    <scope>NUCLEOTIDE SEQUENCE</scope>
    <source>
        <strain evidence="5">GSO104</strain>
    </source>
</reference>
<dbReference type="Pfam" id="PF00462">
    <property type="entry name" value="Glutaredoxin"/>
    <property type="match status" value="1"/>
</dbReference>